<dbReference type="SUPFAM" id="SSF52279">
    <property type="entry name" value="Beta-D-glucan exohydrolase, C-terminal domain"/>
    <property type="match status" value="1"/>
</dbReference>
<dbReference type="InterPro" id="IPR036962">
    <property type="entry name" value="Glyco_hydro_3_N_sf"/>
</dbReference>
<dbReference type="AlphaFoldDB" id="A0A7M1KRT5"/>
<gene>
    <name evidence="4" type="ORF">IMX20_07700</name>
</gene>
<reference evidence="4 5" key="1">
    <citation type="submission" date="2020-10" db="EMBL/GenBank/DDBJ databases">
        <title>Plasmid carrying two tetracycline resistance determinant.</title>
        <authorList>
            <person name="Yang Q."/>
        </authorList>
    </citation>
    <scope>NUCLEOTIDE SEQUENCE [LARGE SCALE GENOMIC DNA]</scope>
    <source>
        <strain evidence="4 5">T43</strain>
    </source>
</reference>
<name>A0A7M1KRT5_9LACT</name>
<dbReference type="InterPro" id="IPR001764">
    <property type="entry name" value="Glyco_hydro_3_N"/>
</dbReference>
<organism evidence="4 5">
    <name type="scientific">Aerococcus urinaeequi</name>
    <dbReference type="NCBI Taxonomy" id="51665"/>
    <lineage>
        <taxon>Bacteria</taxon>
        <taxon>Bacillati</taxon>
        <taxon>Bacillota</taxon>
        <taxon>Bacilli</taxon>
        <taxon>Lactobacillales</taxon>
        <taxon>Aerococcaceae</taxon>
        <taxon>Aerococcus</taxon>
    </lineage>
</organism>
<evidence type="ECO:0000256" key="1">
    <source>
        <dbReference type="ARBA" id="ARBA00005336"/>
    </source>
</evidence>
<dbReference type="PRINTS" id="PR00133">
    <property type="entry name" value="GLHYDRLASE3"/>
</dbReference>
<comment type="similarity">
    <text evidence="1">Belongs to the glycosyl hydrolase 3 family.</text>
</comment>
<dbReference type="InterPro" id="IPR026891">
    <property type="entry name" value="Fn3-like"/>
</dbReference>
<dbReference type="RefSeq" id="WP_197558284.1">
    <property type="nucleotide sequence ID" value="NZ_CP063065.1"/>
</dbReference>
<dbReference type="SUPFAM" id="SSF51445">
    <property type="entry name" value="(Trans)glycosidases"/>
    <property type="match status" value="1"/>
</dbReference>
<keyword evidence="2 4" id="KW-0378">Hydrolase</keyword>
<dbReference type="InterPro" id="IPR013783">
    <property type="entry name" value="Ig-like_fold"/>
</dbReference>
<dbReference type="EMBL" id="CP063065">
    <property type="protein sequence ID" value="QOQ78864.1"/>
    <property type="molecule type" value="Genomic_DNA"/>
</dbReference>
<dbReference type="Proteomes" id="UP000595091">
    <property type="component" value="Chromosome"/>
</dbReference>
<dbReference type="SMART" id="SM01217">
    <property type="entry name" value="Fn3_like"/>
    <property type="match status" value="1"/>
</dbReference>
<dbReference type="PANTHER" id="PTHR42715">
    <property type="entry name" value="BETA-GLUCOSIDASE"/>
    <property type="match status" value="1"/>
</dbReference>
<evidence type="ECO:0000313" key="5">
    <source>
        <dbReference type="Proteomes" id="UP000595091"/>
    </source>
</evidence>
<evidence type="ECO:0000259" key="3">
    <source>
        <dbReference type="SMART" id="SM01217"/>
    </source>
</evidence>
<dbReference type="InterPro" id="IPR050288">
    <property type="entry name" value="Cellulose_deg_GH3"/>
</dbReference>
<protein>
    <submittedName>
        <fullName evidence="4">Glycoside hydrolase family 3 C-terminal domain-containing protein</fullName>
    </submittedName>
</protein>
<dbReference type="Pfam" id="PF01915">
    <property type="entry name" value="Glyco_hydro_3_C"/>
    <property type="match status" value="1"/>
</dbReference>
<dbReference type="GO" id="GO:0009251">
    <property type="term" value="P:glucan catabolic process"/>
    <property type="evidence" value="ECO:0007669"/>
    <property type="project" value="TreeGrafter"/>
</dbReference>
<dbReference type="InterPro" id="IPR002772">
    <property type="entry name" value="Glyco_hydro_3_C"/>
</dbReference>
<dbReference type="Gene3D" id="3.20.20.300">
    <property type="entry name" value="Glycoside hydrolase, family 3, N-terminal domain"/>
    <property type="match status" value="1"/>
</dbReference>
<feature type="domain" description="Fibronectin type III-like" evidence="3">
    <location>
        <begin position="631"/>
        <end position="703"/>
    </location>
</feature>
<dbReference type="GO" id="GO:0008422">
    <property type="term" value="F:beta-glucosidase activity"/>
    <property type="evidence" value="ECO:0007669"/>
    <property type="project" value="TreeGrafter"/>
</dbReference>
<accession>A0A7M1KRT5</accession>
<dbReference type="Pfam" id="PF00933">
    <property type="entry name" value="Glyco_hydro_3"/>
    <property type="match status" value="1"/>
</dbReference>
<dbReference type="Gene3D" id="2.60.40.10">
    <property type="entry name" value="Immunoglobulins"/>
    <property type="match status" value="1"/>
</dbReference>
<dbReference type="PANTHER" id="PTHR42715:SF10">
    <property type="entry name" value="BETA-GLUCOSIDASE"/>
    <property type="match status" value="1"/>
</dbReference>
<sequence length="715" mass="78793">METNTKDMPWLDTSLEAKKRAELLVAHMNIDQKIQQLHGAMETIDIYGSMSEITDEEEMARLASQIRVERHVKANEELGIPRYRITNGPVGVGMGDGTPSPKATALPMTIGVAATFDPELAYAYGDIIGEETKTLGQHVLEGPAVCLHRLPISGRNFEYFSEDPFLSGVMGVEITKAIQSHDVIAMGKHFAVNDQEDERFRYSVEIDENVLRELYLLPFEMLVKDGEVASIMSAYNRLRGTYATENRYLLNDILRNEWGFEGYVQTDFWSARSAAASLNAGLDHEMPDAKWLNETNIKAALADQSLEEKTIDRALIRRFTQMFKFNVFESEYNPGKIDAETNGQRARRIGEQSAVLLKNDKNILPLDPKTHDNILIVGQSKFAEFATQGGGGSSKVDPLYTVAPKQGMEDVLAGLDSHTKVNAFIVADDLSNLAEAKEAVKDADAVVIMAGLVATEGMDMQTAHQPKDQDTMVDALLGLNEQTVVVLKDSSPVVLPWIHKASAVLEVWNQGVEDGHVVADLVFGNVNPSGKVPTSYPARDEETIFYGHAERHPGVDEGEGFPTIRYSEGLEMGYRWYQGQDIKAGFAFGHGLSYTSFAIEEARLDNLVSDGHAPINIQVAVTNTGDRDGAEVVQVYVGIPVDGQPPMRLVGFKKVHLAAGETTDVTITIDPFATNHPLGVWDNNAHDFIIEPGDYKFYVGNASDNTPFTLTHTIQ</sequence>
<dbReference type="Pfam" id="PF14310">
    <property type="entry name" value="Fn3-like"/>
    <property type="match status" value="1"/>
</dbReference>
<evidence type="ECO:0000256" key="2">
    <source>
        <dbReference type="ARBA" id="ARBA00022801"/>
    </source>
</evidence>
<dbReference type="InterPro" id="IPR017853">
    <property type="entry name" value="GH"/>
</dbReference>
<proteinExistence type="inferred from homology"/>
<dbReference type="Gene3D" id="3.40.50.1700">
    <property type="entry name" value="Glycoside hydrolase family 3 C-terminal domain"/>
    <property type="match status" value="1"/>
</dbReference>
<evidence type="ECO:0000313" key="4">
    <source>
        <dbReference type="EMBL" id="QOQ78864.1"/>
    </source>
</evidence>
<dbReference type="InterPro" id="IPR036881">
    <property type="entry name" value="Glyco_hydro_3_C_sf"/>
</dbReference>